<evidence type="ECO:0000313" key="2">
    <source>
        <dbReference type="Proteomes" id="UP000076858"/>
    </source>
</evidence>
<keyword evidence="2" id="KW-1185">Reference proteome</keyword>
<dbReference type="Proteomes" id="UP000076858">
    <property type="component" value="Unassembled WGS sequence"/>
</dbReference>
<organism evidence="1 2">
    <name type="scientific">Daphnia magna</name>
    <dbReference type="NCBI Taxonomy" id="35525"/>
    <lineage>
        <taxon>Eukaryota</taxon>
        <taxon>Metazoa</taxon>
        <taxon>Ecdysozoa</taxon>
        <taxon>Arthropoda</taxon>
        <taxon>Crustacea</taxon>
        <taxon>Branchiopoda</taxon>
        <taxon>Diplostraca</taxon>
        <taxon>Cladocera</taxon>
        <taxon>Anomopoda</taxon>
        <taxon>Daphniidae</taxon>
        <taxon>Daphnia</taxon>
    </lineage>
</organism>
<gene>
    <name evidence="1" type="ORF">APZ42_008166</name>
</gene>
<evidence type="ECO:0000313" key="1">
    <source>
        <dbReference type="EMBL" id="KZR97132.1"/>
    </source>
</evidence>
<reference evidence="1 2" key="1">
    <citation type="submission" date="2016-03" db="EMBL/GenBank/DDBJ databases">
        <title>EvidentialGene: Evidence-directed Construction of Genes on Genomes.</title>
        <authorList>
            <person name="Gilbert D.G."/>
            <person name="Choi J.-H."/>
            <person name="Mockaitis K."/>
            <person name="Colbourne J."/>
            <person name="Pfrender M."/>
        </authorList>
    </citation>
    <scope>NUCLEOTIDE SEQUENCE [LARGE SCALE GENOMIC DNA]</scope>
    <source>
        <strain evidence="1 2">Xinb3</strain>
        <tissue evidence="1">Complete organism</tissue>
    </source>
</reference>
<dbReference type="EMBL" id="LRGB01022517">
    <property type="protein sequence ID" value="KZR97132.1"/>
    <property type="molecule type" value="Genomic_DNA"/>
</dbReference>
<accession>A0A164EU25</accession>
<comment type="caution">
    <text evidence="1">The sequence shown here is derived from an EMBL/GenBank/DDBJ whole genome shotgun (WGS) entry which is preliminary data.</text>
</comment>
<dbReference type="AlphaFoldDB" id="A0A164EU25"/>
<protein>
    <submittedName>
        <fullName evidence="1">Uncharacterized protein</fullName>
    </submittedName>
</protein>
<name>A0A164EU25_9CRUS</name>
<proteinExistence type="predicted"/>
<sequence>MCGNQDDLPNYPTIMKMYKWRRKLIATISLIELKLKKIYPTASLVLTSFDTGNPGPGNFHLLQEFSYSLTFLFDYI</sequence>